<dbReference type="Pfam" id="PF00884">
    <property type="entry name" value="Sulfatase"/>
    <property type="match status" value="1"/>
</dbReference>
<dbReference type="InterPro" id="IPR000917">
    <property type="entry name" value="Sulfatase_N"/>
</dbReference>
<keyword evidence="4" id="KW-0106">Calcium</keyword>
<gene>
    <name evidence="6" type="ORF">HCU74_00860</name>
</gene>
<dbReference type="Gene3D" id="3.40.720.10">
    <property type="entry name" value="Alkaline Phosphatase, subunit A"/>
    <property type="match status" value="1"/>
</dbReference>
<dbReference type="CDD" id="cd16025">
    <property type="entry name" value="PAS_like"/>
    <property type="match status" value="1"/>
</dbReference>
<accession>A0ABX1GAH9</accession>
<dbReference type="EMBL" id="JAAWWK010000001">
    <property type="protein sequence ID" value="NKI15956.1"/>
    <property type="molecule type" value="Genomic_DNA"/>
</dbReference>
<evidence type="ECO:0000256" key="2">
    <source>
        <dbReference type="ARBA" id="ARBA00022723"/>
    </source>
</evidence>
<dbReference type="PANTHER" id="PTHR42693:SF33">
    <property type="entry name" value="ARYLSULFATASE"/>
    <property type="match status" value="1"/>
</dbReference>
<evidence type="ECO:0000313" key="6">
    <source>
        <dbReference type="EMBL" id="NKI15956.1"/>
    </source>
</evidence>
<protein>
    <submittedName>
        <fullName evidence="6">Arylsulfatase</fullName>
    </submittedName>
</protein>
<evidence type="ECO:0000259" key="5">
    <source>
        <dbReference type="Pfam" id="PF00884"/>
    </source>
</evidence>
<dbReference type="PROSITE" id="PS00149">
    <property type="entry name" value="SULFATASE_2"/>
    <property type="match status" value="1"/>
</dbReference>
<keyword evidence="7" id="KW-1185">Reference proteome</keyword>
<dbReference type="Gene3D" id="3.30.1120.10">
    <property type="match status" value="1"/>
</dbReference>
<evidence type="ECO:0000256" key="1">
    <source>
        <dbReference type="ARBA" id="ARBA00008779"/>
    </source>
</evidence>
<feature type="domain" description="Sulfatase N-terminal" evidence="5">
    <location>
        <begin position="36"/>
        <end position="444"/>
    </location>
</feature>
<dbReference type="SUPFAM" id="SSF53649">
    <property type="entry name" value="Alkaline phosphatase-like"/>
    <property type="match status" value="1"/>
</dbReference>
<comment type="similarity">
    <text evidence="1">Belongs to the sulfatase family.</text>
</comment>
<keyword evidence="3" id="KW-0378">Hydrolase</keyword>
<dbReference type="PANTHER" id="PTHR42693">
    <property type="entry name" value="ARYLSULFATASE FAMILY MEMBER"/>
    <property type="match status" value="1"/>
</dbReference>
<reference evidence="6 7" key="1">
    <citation type="submission" date="2020-04" db="EMBL/GenBank/DDBJ databases">
        <authorList>
            <person name="Yoon J."/>
        </authorList>
    </citation>
    <scope>NUCLEOTIDE SEQUENCE [LARGE SCALE GENOMIC DNA]</scope>
    <source>
        <strain evidence="6 7">KMU-166</strain>
    </source>
</reference>
<dbReference type="Proteomes" id="UP000765845">
    <property type="component" value="Unassembled WGS sequence"/>
</dbReference>
<sequence length="561" mass="62970">MGFAVFQFVVKPNASKDALPEVPFPSSPVSQVADKPNIVVVVADDLGYTDLGSYGSEIETPNLDNLAKNGVQFSQFHVGAACSPSRAMLMTGVDNHLVGLGVFNENTIASNQKGIEGYEGKLNKSAASLSEVFLDSGYHTYIAGKWHLGYGAENSPPVFGFQRSFVQLEGGAGHFNELPVIPLQRKARYREDGRNASLPKNFYSSDFYTDKLISYIDQDAPSGRPFFAVLAYTAPHWPLQAKQETIQKYEERYRLGYELLARQRMQSLVEKGLLDSPKEPHPYVNDDLKRWDSLTAEEQKYEARRMAVYAAMIDDMDNAFGRFVSHLKDVGKYENTLFVFLSDNGAEGHEMDYLVPLIELSTMFGIDCCDNSYENLGKANSFIDLGPHWARASIGPHRIYKGFPTQGGIIAPAFISGKGVQKNRQFHQFASVKDIFPTLLDYAEIDRHGSYYNGRKVHPIEGKSMLEMLSGNSDTVHSGKAMMGWELFGKHSVRFGDWKLLRMPPPYGENQWELYDLSNDPSESNNLAATQPEMLEKMIGKWEEYQKAANIVLPGKTWWTY</sequence>
<name>A0ABX1GAH9_9GAMM</name>
<organism evidence="6 7">
    <name type="scientific">Spongiibacter thalassae</name>
    <dbReference type="NCBI Taxonomy" id="2721624"/>
    <lineage>
        <taxon>Bacteria</taxon>
        <taxon>Pseudomonadati</taxon>
        <taxon>Pseudomonadota</taxon>
        <taxon>Gammaproteobacteria</taxon>
        <taxon>Cellvibrionales</taxon>
        <taxon>Spongiibacteraceae</taxon>
        <taxon>Spongiibacter</taxon>
    </lineage>
</organism>
<dbReference type="InterPro" id="IPR050738">
    <property type="entry name" value="Sulfatase"/>
</dbReference>
<keyword evidence="2" id="KW-0479">Metal-binding</keyword>
<dbReference type="InterPro" id="IPR024607">
    <property type="entry name" value="Sulfatase_CS"/>
</dbReference>
<proteinExistence type="inferred from homology"/>
<evidence type="ECO:0000256" key="3">
    <source>
        <dbReference type="ARBA" id="ARBA00022801"/>
    </source>
</evidence>
<dbReference type="InterPro" id="IPR017850">
    <property type="entry name" value="Alkaline_phosphatase_core_sf"/>
</dbReference>
<evidence type="ECO:0000313" key="7">
    <source>
        <dbReference type="Proteomes" id="UP000765845"/>
    </source>
</evidence>
<comment type="caution">
    <text evidence="6">The sequence shown here is derived from an EMBL/GenBank/DDBJ whole genome shotgun (WGS) entry which is preliminary data.</text>
</comment>
<evidence type="ECO:0000256" key="4">
    <source>
        <dbReference type="ARBA" id="ARBA00022837"/>
    </source>
</evidence>
<dbReference type="RefSeq" id="WP_168448505.1">
    <property type="nucleotide sequence ID" value="NZ_JAAWWK010000001.1"/>
</dbReference>